<dbReference type="FunFam" id="3.40.50.300:FF:000133">
    <property type="entry name" value="Spermidine/putrescine import ATP-binding protein PotA"/>
    <property type="match status" value="1"/>
</dbReference>
<dbReference type="CDD" id="cd03300">
    <property type="entry name" value="ABC_PotA_N"/>
    <property type="match status" value="1"/>
</dbReference>
<dbReference type="InterPro" id="IPR005893">
    <property type="entry name" value="PotA-like"/>
</dbReference>
<dbReference type="Gene3D" id="2.40.50.100">
    <property type="match status" value="1"/>
</dbReference>
<dbReference type="Pfam" id="PF00005">
    <property type="entry name" value="ABC_tran"/>
    <property type="match status" value="1"/>
</dbReference>
<dbReference type="KEGG" id="cwo:Cwoe_0916"/>
<protein>
    <recommendedName>
        <fullName evidence="7">Spermidine/putrescine import ATP-binding protein PotA</fullName>
        <ecNumber evidence="7">7.6.2.11</ecNumber>
    </recommendedName>
</protein>
<gene>
    <name evidence="7" type="primary">potA</name>
    <name evidence="9" type="ordered locus">Cwoe_0916</name>
</gene>
<sequence length="387" mass="41649">MVVNDESLAADAAGDAAGGEPDIRLEQVTKRFGDVLVIDTLDLQIERGAFYALLGPSGCGKTTTLRMIGGFELPTSGRVLLGGEEVTNSPPHKRDVNTVFQSYALFPHLTVERNVAFGLERKGVAKAEARRRVAEALETVQLPQLAKRKPAQLSGGQQQRVALARALVNRPRALLLDEPLGALDLRLRRQLQVELKRIQQEVGITFIHVTHDQEEAMSMADTIAVMNRGQIEQAGSATDLYERPQTAFVAKFLGISNLIEATVGAKAGELTTVTTHDGAVLHAPATRCAERDSTDVRVGVRPEKVRLHPAGEATPPGANVLRGSVVLSAFLGVSLQYVIKTAGGEELTVFCQNDDGVTPDAFGAGQEVQLSWDPRHTFVVARGDDDV</sequence>
<name>D3FBI0_CONWI</name>
<evidence type="ECO:0000256" key="1">
    <source>
        <dbReference type="ARBA" id="ARBA00022448"/>
    </source>
</evidence>
<dbReference type="GO" id="GO:0005524">
    <property type="term" value="F:ATP binding"/>
    <property type="evidence" value="ECO:0007669"/>
    <property type="project" value="UniProtKB-KW"/>
</dbReference>
<keyword evidence="10" id="KW-1185">Reference proteome</keyword>
<dbReference type="GO" id="GO:0015594">
    <property type="term" value="F:ABC-type putrescine transporter activity"/>
    <property type="evidence" value="ECO:0007669"/>
    <property type="project" value="InterPro"/>
</dbReference>
<comment type="similarity">
    <text evidence="7">Belongs to the ABC transporter superfamily. Spermidine/putrescine importer (TC 3.A.1.11.1) family.</text>
</comment>
<dbReference type="Proteomes" id="UP000008229">
    <property type="component" value="Chromosome"/>
</dbReference>
<evidence type="ECO:0000256" key="3">
    <source>
        <dbReference type="ARBA" id="ARBA00022741"/>
    </source>
</evidence>
<dbReference type="PROSITE" id="PS00211">
    <property type="entry name" value="ABC_TRANSPORTER_1"/>
    <property type="match status" value="1"/>
</dbReference>
<dbReference type="SUPFAM" id="SSF50331">
    <property type="entry name" value="MOP-like"/>
    <property type="match status" value="1"/>
</dbReference>
<dbReference type="Gene3D" id="3.40.50.300">
    <property type="entry name" value="P-loop containing nucleotide triphosphate hydrolases"/>
    <property type="match status" value="1"/>
</dbReference>
<evidence type="ECO:0000256" key="6">
    <source>
        <dbReference type="ARBA" id="ARBA00023136"/>
    </source>
</evidence>
<keyword evidence="6 7" id="KW-0472">Membrane</keyword>
<feature type="domain" description="ABC transporter" evidence="8">
    <location>
        <begin position="23"/>
        <end position="253"/>
    </location>
</feature>
<dbReference type="AlphaFoldDB" id="D3FBI0"/>
<dbReference type="InterPro" id="IPR013611">
    <property type="entry name" value="Transp-assoc_OB_typ2"/>
</dbReference>
<organism evidence="9 10">
    <name type="scientific">Conexibacter woesei (strain DSM 14684 / CCUG 47730 / CIP 108061 / JCM 11494 / NBRC 100937 / ID131577)</name>
    <dbReference type="NCBI Taxonomy" id="469383"/>
    <lineage>
        <taxon>Bacteria</taxon>
        <taxon>Bacillati</taxon>
        <taxon>Actinomycetota</taxon>
        <taxon>Thermoleophilia</taxon>
        <taxon>Solirubrobacterales</taxon>
        <taxon>Conexibacteraceae</taxon>
        <taxon>Conexibacter</taxon>
    </lineage>
</organism>
<dbReference type="InterPro" id="IPR012340">
    <property type="entry name" value="NA-bd_OB-fold"/>
</dbReference>
<comment type="subunit">
    <text evidence="7">The complex is composed of two ATP-binding proteins (PotA), two transmembrane proteins (PotB and PotC) and a solute-binding protein (PotD).</text>
</comment>
<evidence type="ECO:0000256" key="4">
    <source>
        <dbReference type="ARBA" id="ARBA00022840"/>
    </source>
</evidence>
<evidence type="ECO:0000256" key="7">
    <source>
        <dbReference type="RuleBase" id="RU364083"/>
    </source>
</evidence>
<reference evidence="10" key="2">
    <citation type="submission" date="2010-01" db="EMBL/GenBank/DDBJ databases">
        <title>The complete genome of Conexibacter woesei DSM 14684.</title>
        <authorList>
            <consortium name="US DOE Joint Genome Institute (JGI-PGF)"/>
            <person name="Lucas S."/>
            <person name="Copeland A."/>
            <person name="Lapidus A."/>
            <person name="Glavina del Rio T."/>
            <person name="Dalin E."/>
            <person name="Tice H."/>
            <person name="Bruce D."/>
            <person name="Goodwin L."/>
            <person name="Pitluck S."/>
            <person name="Kyrpides N."/>
            <person name="Mavromatis K."/>
            <person name="Ivanova N."/>
            <person name="Mikhailova N."/>
            <person name="Chertkov O."/>
            <person name="Brettin T."/>
            <person name="Detter J.C."/>
            <person name="Han C."/>
            <person name="Larimer F."/>
            <person name="Land M."/>
            <person name="Hauser L."/>
            <person name="Markowitz V."/>
            <person name="Cheng J.-F."/>
            <person name="Hugenholtz P."/>
            <person name="Woyke T."/>
            <person name="Wu D."/>
            <person name="Pukall R."/>
            <person name="Steenblock K."/>
            <person name="Schneider S."/>
            <person name="Klenk H.-P."/>
            <person name="Eisen J.A."/>
        </authorList>
    </citation>
    <scope>NUCLEOTIDE SEQUENCE [LARGE SCALE GENOMIC DNA]</scope>
    <source>
        <strain evidence="10">DSM 14684 / CIP 108061 / JCM 11494 / NBRC 100937 / ID131577</strain>
    </source>
</reference>
<reference evidence="9 10" key="1">
    <citation type="journal article" date="2010" name="Stand. Genomic Sci.">
        <title>Complete genome sequence of Conexibacter woesei type strain (ID131577).</title>
        <authorList>
            <person name="Pukall R."/>
            <person name="Lapidus A."/>
            <person name="Glavina Del Rio T."/>
            <person name="Copeland A."/>
            <person name="Tice H."/>
            <person name="Cheng J.-F."/>
            <person name="Lucas S."/>
            <person name="Chen F."/>
            <person name="Nolan M."/>
            <person name="Bruce D."/>
            <person name="Goodwin L."/>
            <person name="Pitluck S."/>
            <person name="Mavromatis K."/>
            <person name="Ivanova N."/>
            <person name="Ovchinnikova G."/>
            <person name="Pati A."/>
            <person name="Chen A."/>
            <person name="Palaniappan K."/>
            <person name="Land M."/>
            <person name="Hauser L."/>
            <person name="Chang Y.-J."/>
            <person name="Jeffries C.D."/>
            <person name="Chain P."/>
            <person name="Meincke L."/>
            <person name="Sims D."/>
            <person name="Brettin T."/>
            <person name="Detter J.C."/>
            <person name="Rohde M."/>
            <person name="Goeker M."/>
            <person name="Bristow J."/>
            <person name="Eisen J.A."/>
            <person name="Markowitz V."/>
            <person name="Kyrpides N.C."/>
            <person name="Klenk H.-P."/>
            <person name="Hugenholtz P."/>
        </authorList>
    </citation>
    <scope>NUCLEOTIDE SEQUENCE [LARGE SCALE GENOMIC DNA]</scope>
    <source>
        <strain evidence="10">DSM 14684 / CIP 108061 / JCM 11494 / NBRC 100937 / ID131577</strain>
    </source>
</reference>
<evidence type="ECO:0000313" key="10">
    <source>
        <dbReference type="Proteomes" id="UP000008229"/>
    </source>
</evidence>
<keyword evidence="5 7" id="KW-1278">Translocase</keyword>
<dbReference type="InterPro" id="IPR003593">
    <property type="entry name" value="AAA+_ATPase"/>
</dbReference>
<dbReference type="Gene3D" id="2.40.50.140">
    <property type="entry name" value="Nucleic acid-binding proteins"/>
    <property type="match status" value="1"/>
</dbReference>
<comment type="function">
    <text evidence="7">Part of the ABC transporter complex PotABCD involved in spermidine/putrescine import. Responsible for energy coupling to the transport system.</text>
</comment>
<dbReference type="NCBIfam" id="TIGR01187">
    <property type="entry name" value="potA"/>
    <property type="match status" value="1"/>
</dbReference>
<dbReference type="STRING" id="469383.Cwoe_0916"/>
<dbReference type="GO" id="GO:0043190">
    <property type="term" value="C:ATP-binding cassette (ABC) transporter complex"/>
    <property type="evidence" value="ECO:0007669"/>
    <property type="project" value="InterPro"/>
</dbReference>
<dbReference type="HOGENOM" id="CLU_000604_1_1_11"/>
<dbReference type="EMBL" id="CP001854">
    <property type="protein sequence ID" value="ADB49349.1"/>
    <property type="molecule type" value="Genomic_DNA"/>
</dbReference>
<accession>D3FBI0</accession>
<dbReference type="InterPro" id="IPR017879">
    <property type="entry name" value="PotA_ATP-bd"/>
</dbReference>
<dbReference type="InterPro" id="IPR008995">
    <property type="entry name" value="Mo/tungstate-bd_C_term_dom"/>
</dbReference>
<proteinExistence type="inferred from homology"/>
<dbReference type="InterPro" id="IPR027417">
    <property type="entry name" value="P-loop_NTPase"/>
</dbReference>
<keyword evidence="3 7" id="KW-0547">Nucleotide-binding</keyword>
<dbReference type="InterPro" id="IPR017871">
    <property type="entry name" value="ABC_transporter-like_CS"/>
</dbReference>
<dbReference type="EC" id="7.6.2.11" evidence="7"/>
<dbReference type="Pfam" id="PF08402">
    <property type="entry name" value="TOBE_2"/>
    <property type="match status" value="1"/>
</dbReference>
<dbReference type="InterPro" id="IPR003439">
    <property type="entry name" value="ABC_transporter-like_ATP-bd"/>
</dbReference>
<dbReference type="PANTHER" id="PTHR42781">
    <property type="entry name" value="SPERMIDINE/PUTRESCINE IMPORT ATP-BINDING PROTEIN POTA"/>
    <property type="match status" value="1"/>
</dbReference>
<dbReference type="PANTHER" id="PTHR42781:SF4">
    <property type="entry name" value="SPERMIDINE_PUTRESCINE IMPORT ATP-BINDING PROTEIN POTA"/>
    <property type="match status" value="1"/>
</dbReference>
<keyword evidence="2 7" id="KW-1003">Cell membrane</keyword>
<keyword evidence="4 7" id="KW-0067">ATP-binding</keyword>
<dbReference type="PROSITE" id="PS50893">
    <property type="entry name" value="ABC_TRANSPORTER_2"/>
    <property type="match status" value="1"/>
</dbReference>
<dbReference type="GO" id="GO:0016887">
    <property type="term" value="F:ATP hydrolysis activity"/>
    <property type="evidence" value="ECO:0007669"/>
    <property type="project" value="InterPro"/>
</dbReference>
<dbReference type="SUPFAM" id="SSF52540">
    <property type="entry name" value="P-loop containing nucleoside triphosphate hydrolases"/>
    <property type="match status" value="1"/>
</dbReference>
<evidence type="ECO:0000256" key="5">
    <source>
        <dbReference type="ARBA" id="ARBA00022967"/>
    </source>
</evidence>
<keyword evidence="1 7" id="KW-0813">Transport</keyword>
<evidence type="ECO:0000256" key="2">
    <source>
        <dbReference type="ARBA" id="ARBA00022475"/>
    </source>
</evidence>
<evidence type="ECO:0000259" key="8">
    <source>
        <dbReference type="PROSITE" id="PS50893"/>
    </source>
</evidence>
<dbReference type="SMART" id="SM00382">
    <property type="entry name" value="AAA"/>
    <property type="match status" value="1"/>
</dbReference>
<dbReference type="RefSeq" id="WP_012932402.1">
    <property type="nucleotide sequence ID" value="NC_013739.1"/>
</dbReference>
<dbReference type="InterPro" id="IPR050093">
    <property type="entry name" value="ABC_SmlMolc_Importer"/>
</dbReference>
<comment type="catalytic activity">
    <reaction evidence="7">
        <text>ATP + H2O + polyamine-[polyamine-binding protein]Side 1 = ADP + phosphate + polyamineSide 2 + [polyamine-binding protein]Side 1.</text>
        <dbReference type="EC" id="7.6.2.11"/>
    </reaction>
</comment>
<dbReference type="eggNOG" id="COG3842">
    <property type="taxonomic scope" value="Bacteria"/>
</dbReference>
<evidence type="ECO:0000313" key="9">
    <source>
        <dbReference type="EMBL" id="ADB49349.1"/>
    </source>
</evidence>